<dbReference type="InterPro" id="IPR002301">
    <property type="entry name" value="Ile-tRNA-ligase"/>
</dbReference>
<dbReference type="Gene3D" id="3.40.50.620">
    <property type="entry name" value="HUPs"/>
    <property type="match status" value="2"/>
</dbReference>
<dbReference type="SUPFAM" id="SSF47323">
    <property type="entry name" value="Anticodon-binding domain of a subclass of class I aminoacyl-tRNA synthetases"/>
    <property type="match status" value="1"/>
</dbReference>
<evidence type="ECO:0000313" key="14">
    <source>
        <dbReference type="EMBL" id="CAD9495579.1"/>
    </source>
</evidence>
<evidence type="ECO:0000259" key="13">
    <source>
        <dbReference type="Pfam" id="PF08264"/>
    </source>
</evidence>
<keyword evidence="5 10" id="KW-0067">ATP-binding</keyword>
<dbReference type="GO" id="GO:0002161">
    <property type="term" value="F:aminoacyl-tRNA deacylase activity"/>
    <property type="evidence" value="ECO:0007669"/>
    <property type="project" value="InterPro"/>
</dbReference>
<evidence type="ECO:0000256" key="10">
    <source>
        <dbReference type="RuleBase" id="RU363035"/>
    </source>
</evidence>
<dbReference type="CDD" id="cd00818">
    <property type="entry name" value="IleRS_core"/>
    <property type="match status" value="1"/>
</dbReference>
<dbReference type="Gene3D" id="1.10.730.10">
    <property type="entry name" value="Isoleucyl-tRNA Synthetase, Domain 1"/>
    <property type="match status" value="1"/>
</dbReference>
<evidence type="ECO:0000256" key="6">
    <source>
        <dbReference type="ARBA" id="ARBA00022917"/>
    </source>
</evidence>
<feature type="compositionally biased region" description="Low complexity" evidence="11">
    <location>
        <begin position="18"/>
        <end position="34"/>
    </location>
</feature>
<keyword evidence="4 10" id="KW-0547">Nucleotide-binding</keyword>
<proteinExistence type="inferred from homology"/>
<sequence length="1200" mass="136898">MAQGGAGSGPERLGGRFRASVASPRASAGSAGPVCARPIRGMAPQATFDQIPDKPSFPQEEEKVISYWREIDAFKESVKQSKGRPPYNFYDGPPFATGLPHYGHILAGTIKDVVCRHAHQRGWHVERRFGWDCHGVPVEQIIDAKLKITGRADVLSFGIDKYNEECRSIVQMYVKQWREIVERFGRWVDFDDDYKTMDLSFMESIWWVFKELFKKGLVYRAFRVMAYSTALCTPLSNFETAQNYKEVSDPSIIVQFKLKSKDNAYILAWTTTPWTLPSNLALCVHPEMTYLRLKQKFGDNSEWIVGKDRFEWVCSSIKKDPKKDFDLLEEVKGATLKGLAYEPLFPYFRAKVEAEGRLDKVWHVVTDTYVTDKAGTCVVHQAPAFGEDDYRVCCTFGIIDKDGSGMVHPVDESGRFTSDVVDFKGQHVKDADKNIKERLKKEGKLVYNGTEVHNYPHCWRSETPLIYRAIPAWFIKVEEERHKIINNNNQTYWVPSFVKEKRFHNWLVEARDWCVSRSRYWGTPIPLWVSEDFEEVVCIGSVAELEQYAGRKITDIHRHFIDDITIPSKRDPKKVLKRVDEVFDCWFESGSMPYSSKHYPFENKDEFEKGFPAHFIAEGLDQTRGWFYTLMVLSTHVFDKPAFKNLICNGLVLAADGKKMSKRLKNYPDPIDMANKYGADAVRMYMCNSPVVRAEPLKFKESGLEVITKTVFLPWYNAYRFFIQNVTTYEADTGKFAPDAGRIKRSTNITDKWINASLHQLIKFVRDEMDAYRLYTVVGGLTKFLDDLTNGYVRFNRDRMRGLNGADDALTALCTLYELLLNLTVLLAPVTPFLTETIYQNLANALPAGHPMKQKSVHWVMVPDFDPEALDPEIQEAVERMQAVIELGRTLRERQKTNLKMPLKSMTIFNKDEVYIKDLKRLEDYVRSELVVEEVKYSTELSKISLSGVLNFKALGKKLGKDMKAVKEAAESLSQDELLAFESSGSITLCGHEISGEEMSLNRGVKDMDDPNMHPIADPKTMLMMDFTFEEGLYQKYLSNEVANRVQKLRKEALLQFEDPVDVWAAVVPNGKKEPKLAATLAAQAAYIDKRLRRRLFNGDLRQGHELVIKAEDYTIEGEKVQVVITSRSAFFNQAELKKLTSGDPSAAKVIQNYAATFDLPALTAASKTGALQVGYGGKTYKVEYKKHYALGPGEASWLP</sequence>
<dbReference type="InterPro" id="IPR013155">
    <property type="entry name" value="M/V/L/I-tRNA-synth_anticd-bd"/>
</dbReference>
<gene>
    <name evidence="14" type="ORF">BRAN1462_LOCUS3326</name>
</gene>
<dbReference type="Pfam" id="PF00133">
    <property type="entry name" value="tRNA-synt_1"/>
    <property type="match status" value="1"/>
</dbReference>
<dbReference type="PANTHER" id="PTHR42780">
    <property type="entry name" value="SOLEUCYL-TRNA SYNTHETASE"/>
    <property type="match status" value="1"/>
</dbReference>
<comment type="similarity">
    <text evidence="1 10">Belongs to the class-I aminoacyl-tRNA synthetase family.</text>
</comment>
<dbReference type="InterPro" id="IPR002300">
    <property type="entry name" value="aa-tRNA-synth_Ia"/>
</dbReference>
<dbReference type="InterPro" id="IPR023586">
    <property type="entry name" value="Ile-tRNA-ligase_type2"/>
</dbReference>
<evidence type="ECO:0000256" key="1">
    <source>
        <dbReference type="ARBA" id="ARBA00005594"/>
    </source>
</evidence>
<dbReference type="AlphaFoldDB" id="A0A7S2HMY2"/>
<dbReference type="PROSITE" id="PS00178">
    <property type="entry name" value="AA_TRNA_LIGASE_I"/>
    <property type="match status" value="1"/>
</dbReference>
<evidence type="ECO:0000256" key="5">
    <source>
        <dbReference type="ARBA" id="ARBA00022840"/>
    </source>
</evidence>
<dbReference type="FunFam" id="1.10.730.10:FF:000004">
    <property type="entry name" value="Isoleucyl-tRNA synthetase, cytoplasmic"/>
    <property type="match status" value="1"/>
</dbReference>
<dbReference type="FunFam" id="3.40.50.620:FF:000023">
    <property type="entry name" value="Isoleucyl-tRNA synthetase,cytoplasmic"/>
    <property type="match status" value="1"/>
</dbReference>
<evidence type="ECO:0000259" key="12">
    <source>
        <dbReference type="Pfam" id="PF00133"/>
    </source>
</evidence>
<dbReference type="EMBL" id="HBGW01005050">
    <property type="protein sequence ID" value="CAD9495579.1"/>
    <property type="molecule type" value="Transcribed_RNA"/>
</dbReference>
<dbReference type="PRINTS" id="PR00984">
    <property type="entry name" value="TRNASYNTHILE"/>
</dbReference>
<accession>A0A7S2HMY2</accession>
<comment type="catalytic activity">
    <reaction evidence="9">
        <text>tRNA(Ile) + L-isoleucine + ATP = L-isoleucyl-tRNA(Ile) + AMP + diphosphate</text>
        <dbReference type="Rhea" id="RHEA:11060"/>
        <dbReference type="Rhea" id="RHEA-COMP:9666"/>
        <dbReference type="Rhea" id="RHEA-COMP:9695"/>
        <dbReference type="ChEBI" id="CHEBI:30616"/>
        <dbReference type="ChEBI" id="CHEBI:33019"/>
        <dbReference type="ChEBI" id="CHEBI:58045"/>
        <dbReference type="ChEBI" id="CHEBI:78442"/>
        <dbReference type="ChEBI" id="CHEBI:78528"/>
        <dbReference type="ChEBI" id="CHEBI:456215"/>
        <dbReference type="EC" id="6.1.1.5"/>
    </reaction>
</comment>
<dbReference type="CDD" id="cd07961">
    <property type="entry name" value="Anticodon_Ia_Ile_ABEc"/>
    <property type="match status" value="1"/>
</dbReference>
<dbReference type="GO" id="GO:0006428">
    <property type="term" value="P:isoleucyl-tRNA aminoacylation"/>
    <property type="evidence" value="ECO:0007669"/>
    <property type="project" value="InterPro"/>
</dbReference>
<dbReference type="NCBIfam" id="TIGR00392">
    <property type="entry name" value="ileS"/>
    <property type="match status" value="1"/>
</dbReference>
<dbReference type="InterPro" id="IPR014729">
    <property type="entry name" value="Rossmann-like_a/b/a_fold"/>
</dbReference>
<dbReference type="Pfam" id="PF19302">
    <property type="entry name" value="DUF5915"/>
    <property type="match status" value="1"/>
</dbReference>
<dbReference type="PANTHER" id="PTHR42780:SF1">
    <property type="entry name" value="ISOLEUCINE--TRNA LIGASE, CYTOPLASMIC"/>
    <property type="match status" value="1"/>
</dbReference>
<dbReference type="EC" id="6.1.1.5" evidence="2"/>
<evidence type="ECO:0000256" key="9">
    <source>
        <dbReference type="ARBA" id="ARBA00048359"/>
    </source>
</evidence>
<evidence type="ECO:0000256" key="7">
    <source>
        <dbReference type="ARBA" id="ARBA00023146"/>
    </source>
</evidence>
<name>A0A7S2HMY2_9DINO</name>
<dbReference type="InterPro" id="IPR001412">
    <property type="entry name" value="aa-tRNA-synth_I_CS"/>
</dbReference>
<dbReference type="SUPFAM" id="SSF50677">
    <property type="entry name" value="ValRS/IleRS/LeuRS editing domain"/>
    <property type="match status" value="1"/>
</dbReference>
<feature type="region of interest" description="Disordered" evidence="11">
    <location>
        <begin position="1"/>
        <end position="37"/>
    </location>
</feature>
<dbReference type="GO" id="GO:0000049">
    <property type="term" value="F:tRNA binding"/>
    <property type="evidence" value="ECO:0007669"/>
    <property type="project" value="InterPro"/>
</dbReference>
<reference evidence="14" key="1">
    <citation type="submission" date="2021-01" db="EMBL/GenBank/DDBJ databases">
        <authorList>
            <person name="Corre E."/>
            <person name="Pelletier E."/>
            <person name="Niang G."/>
            <person name="Scheremetjew M."/>
            <person name="Finn R."/>
            <person name="Kale V."/>
            <person name="Holt S."/>
            <person name="Cochrane G."/>
            <person name="Meng A."/>
            <person name="Brown T."/>
            <person name="Cohen L."/>
        </authorList>
    </citation>
    <scope>NUCLEOTIDE SEQUENCE</scope>
    <source>
        <strain evidence="14">RCC3387</strain>
    </source>
</reference>
<keyword evidence="3 10" id="KW-0436">Ligase</keyword>
<evidence type="ECO:0000256" key="4">
    <source>
        <dbReference type="ARBA" id="ARBA00022741"/>
    </source>
</evidence>
<feature type="domain" description="Methionyl/Valyl/Leucyl/Isoleucyl-tRNA synthetase anticodon-binding" evidence="13">
    <location>
        <begin position="751"/>
        <end position="904"/>
    </location>
</feature>
<evidence type="ECO:0000256" key="2">
    <source>
        <dbReference type="ARBA" id="ARBA00013165"/>
    </source>
</evidence>
<dbReference type="Pfam" id="PF08264">
    <property type="entry name" value="Anticodon_1"/>
    <property type="match status" value="1"/>
</dbReference>
<dbReference type="FunFam" id="3.40.50.620:FF:000133">
    <property type="entry name" value="Isoleucyl-tRNA synthetase, cytoplasmic"/>
    <property type="match status" value="1"/>
</dbReference>
<organism evidence="14">
    <name type="scientific">Zooxanthella nutricula</name>
    <dbReference type="NCBI Taxonomy" id="1333877"/>
    <lineage>
        <taxon>Eukaryota</taxon>
        <taxon>Sar</taxon>
        <taxon>Alveolata</taxon>
        <taxon>Dinophyceae</taxon>
        <taxon>Peridiniales</taxon>
        <taxon>Peridiniales incertae sedis</taxon>
        <taxon>Zooxanthella</taxon>
    </lineage>
</organism>
<dbReference type="GO" id="GO:0005524">
    <property type="term" value="F:ATP binding"/>
    <property type="evidence" value="ECO:0007669"/>
    <property type="project" value="UniProtKB-KW"/>
</dbReference>
<dbReference type="InterPro" id="IPR009080">
    <property type="entry name" value="tRNAsynth_Ia_anticodon-bd"/>
</dbReference>
<protein>
    <recommendedName>
        <fullName evidence="2">isoleucine--tRNA ligase</fullName>
        <ecNumber evidence="2">6.1.1.5</ecNumber>
    </recommendedName>
    <alternativeName>
        <fullName evidence="8">Isoleucyl-tRNA synthetase</fullName>
    </alternativeName>
</protein>
<dbReference type="GO" id="GO:0004822">
    <property type="term" value="F:isoleucine-tRNA ligase activity"/>
    <property type="evidence" value="ECO:0007669"/>
    <property type="project" value="UniProtKB-EC"/>
</dbReference>
<keyword evidence="6 10" id="KW-0648">Protein biosynthesis</keyword>
<evidence type="ECO:0000256" key="8">
    <source>
        <dbReference type="ARBA" id="ARBA00032665"/>
    </source>
</evidence>
<dbReference type="InterPro" id="IPR033709">
    <property type="entry name" value="Anticodon_Ile_ABEc"/>
</dbReference>
<feature type="domain" description="Aminoacyl-tRNA synthetase class Ia" evidence="12">
    <location>
        <begin position="64"/>
        <end position="696"/>
    </location>
</feature>
<keyword evidence="7 10" id="KW-0030">Aminoacyl-tRNA synthetase</keyword>
<evidence type="ECO:0000256" key="11">
    <source>
        <dbReference type="SAM" id="MobiDB-lite"/>
    </source>
</evidence>
<dbReference type="SUPFAM" id="SSF52374">
    <property type="entry name" value="Nucleotidylyl transferase"/>
    <property type="match status" value="1"/>
</dbReference>
<dbReference type="InterPro" id="IPR009008">
    <property type="entry name" value="Val/Leu/Ile-tRNA-synth_edit"/>
</dbReference>
<evidence type="ECO:0000256" key="3">
    <source>
        <dbReference type="ARBA" id="ARBA00022598"/>
    </source>
</evidence>